<keyword evidence="14" id="KW-1185">Reference proteome</keyword>
<evidence type="ECO:0000256" key="3">
    <source>
        <dbReference type="ARBA" id="ARBA00016335"/>
    </source>
</evidence>
<dbReference type="PANTHER" id="PTHR43448:SF2">
    <property type="entry name" value="PROTOHEME IX FARNESYLTRANSFERASE, MITOCHONDRIAL"/>
    <property type="match status" value="1"/>
</dbReference>
<protein>
    <recommendedName>
        <fullName evidence="3">Protoheme IX farnesyltransferase, mitochondrial</fullName>
    </recommendedName>
    <alternativeName>
        <fullName evidence="11">Heme O synthase</fullName>
    </alternativeName>
</protein>
<dbReference type="AlphaFoldDB" id="A0A0L0G4N5"/>
<keyword evidence="7 12" id="KW-1133">Transmembrane helix</keyword>
<reference evidence="13 14" key="1">
    <citation type="submission" date="2011-02" db="EMBL/GenBank/DDBJ databases">
        <title>The Genome Sequence of Sphaeroforma arctica JP610.</title>
        <authorList>
            <consortium name="The Broad Institute Genome Sequencing Platform"/>
            <person name="Russ C."/>
            <person name="Cuomo C."/>
            <person name="Young S.K."/>
            <person name="Zeng Q."/>
            <person name="Gargeya S."/>
            <person name="Alvarado L."/>
            <person name="Berlin A."/>
            <person name="Chapman S.B."/>
            <person name="Chen Z."/>
            <person name="Freedman E."/>
            <person name="Gellesch M."/>
            <person name="Goldberg J."/>
            <person name="Griggs A."/>
            <person name="Gujja S."/>
            <person name="Heilman E."/>
            <person name="Heiman D."/>
            <person name="Howarth C."/>
            <person name="Mehta T."/>
            <person name="Neiman D."/>
            <person name="Pearson M."/>
            <person name="Roberts A."/>
            <person name="Saif S."/>
            <person name="Shea T."/>
            <person name="Shenoy N."/>
            <person name="Sisk P."/>
            <person name="Stolte C."/>
            <person name="Sykes S."/>
            <person name="White J."/>
            <person name="Yandava C."/>
            <person name="Burger G."/>
            <person name="Gray M.W."/>
            <person name="Holland P.W.H."/>
            <person name="King N."/>
            <person name="Lang F.B.F."/>
            <person name="Roger A.J."/>
            <person name="Ruiz-Trillo I."/>
            <person name="Haas B."/>
            <person name="Nusbaum C."/>
            <person name="Birren B."/>
        </authorList>
    </citation>
    <scope>NUCLEOTIDE SEQUENCE [LARGE SCALE GENOMIC DNA]</scope>
    <source>
        <strain evidence="13 14">JP610</strain>
    </source>
</reference>
<dbReference type="STRING" id="667725.A0A0L0G4N5"/>
<evidence type="ECO:0000256" key="5">
    <source>
        <dbReference type="ARBA" id="ARBA00022692"/>
    </source>
</evidence>
<dbReference type="OrthoDB" id="5211at2759"/>
<evidence type="ECO:0000256" key="10">
    <source>
        <dbReference type="ARBA" id="ARBA00023136"/>
    </source>
</evidence>
<dbReference type="HAMAP" id="MF_00154">
    <property type="entry name" value="CyoE_CtaB"/>
    <property type="match status" value="1"/>
</dbReference>
<evidence type="ECO:0000256" key="4">
    <source>
        <dbReference type="ARBA" id="ARBA00022679"/>
    </source>
</evidence>
<dbReference type="FunFam" id="1.10.357.140:FF:000004">
    <property type="entry name" value="Protoheme IX farnesyltransferase, mitochondrial"/>
    <property type="match status" value="1"/>
</dbReference>
<dbReference type="NCBIfam" id="TIGR01473">
    <property type="entry name" value="cyoE_ctaB"/>
    <property type="match status" value="1"/>
</dbReference>
<evidence type="ECO:0000313" key="13">
    <source>
        <dbReference type="EMBL" id="KNC83864.1"/>
    </source>
</evidence>
<gene>
    <name evidence="13" type="ORF">SARC_03889</name>
</gene>
<keyword evidence="10 12" id="KW-0472">Membrane</keyword>
<feature type="transmembrane region" description="Helical" evidence="12">
    <location>
        <begin position="165"/>
        <end position="184"/>
    </location>
</feature>
<evidence type="ECO:0000256" key="12">
    <source>
        <dbReference type="SAM" id="Phobius"/>
    </source>
</evidence>
<dbReference type="PANTHER" id="PTHR43448">
    <property type="entry name" value="PROTOHEME IX FARNESYLTRANSFERASE, MITOCHONDRIAL"/>
    <property type="match status" value="1"/>
</dbReference>
<dbReference type="RefSeq" id="XP_014157766.1">
    <property type="nucleotide sequence ID" value="XM_014302291.1"/>
</dbReference>
<evidence type="ECO:0000313" key="14">
    <source>
        <dbReference type="Proteomes" id="UP000054560"/>
    </source>
</evidence>
<feature type="transmembrane region" description="Helical" evidence="12">
    <location>
        <begin position="363"/>
        <end position="388"/>
    </location>
</feature>
<dbReference type="InterPro" id="IPR044878">
    <property type="entry name" value="UbiA_sf"/>
</dbReference>
<dbReference type="Gene3D" id="1.10.357.140">
    <property type="entry name" value="UbiA prenyltransferase"/>
    <property type="match status" value="1"/>
</dbReference>
<sequence length="459" mass="50702">MNHTSRAMFYVRAYRPIFGTGALLSGVPKYSPWLSQLGVRAFHTQTARTYSNSISTIPKWPSFSFNSPKLFDGGQPKAINKIVRPFHSCLSTLDQSDEQTAYKGRAGKLHVSGRSNREKKRIPLDNNDNLTNEPATEVLSRTRELVPTKWSAKPGVYMELTKMRLSALVVLTTMVGYAIAPGAINAETLFYTTLGTGLCVSAANSINQWAEVPFDGQMSRTGNRAIVRQELSPLHALTFGVACGAAGTGILCTEVNSLVALLGFTNILLYTCVYTPSKRFSITNTWTGAVVGAIPPMMGWAACTGGLEDGAWVLAGILYAWQFPHFNSLSWNLRQDYSKAGYHMMSVTNPGLCMRVALRYSALLFPLCYACCYVEMTTINFAYTSTLVNGAMFWESWKFYRNGNSKSARGLFFASIIHLPVLLSLLLLHKKTKEVPTMVSDTERDYALDSQVVYPVQIA</sequence>
<feature type="transmembrane region" description="Helical" evidence="12">
    <location>
        <begin position="231"/>
        <end position="251"/>
    </location>
</feature>
<evidence type="ECO:0000256" key="7">
    <source>
        <dbReference type="ARBA" id="ARBA00022989"/>
    </source>
</evidence>
<evidence type="ECO:0000256" key="9">
    <source>
        <dbReference type="ARBA" id="ARBA00023133"/>
    </source>
</evidence>
<keyword evidence="9" id="KW-0350">Heme biosynthesis</keyword>
<evidence type="ECO:0000256" key="6">
    <source>
        <dbReference type="ARBA" id="ARBA00022946"/>
    </source>
</evidence>
<dbReference type="CDD" id="cd13957">
    <property type="entry name" value="PT_UbiA_Cox10"/>
    <property type="match status" value="1"/>
</dbReference>
<dbReference type="GeneID" id="25904393"/>
<comment type="similarity">
    <text evidence="2">Belongs to the UbiA prenyltransferase family.</text>
</comment>
<keyword evidence="4" id="KW-0808">Transferase</keyword>
<evidence type="ECO:0000256" key="1">
    <source>
        <dbReference type="ARBA" id="ARBA00004225"/>
    </source>
</evidence>
<dbReference type="GO" id="GO:0008495">
    <property type="term" value="F:protoheme IX farnesyltransferase activity"/>
    <property type="evidence" value="ECO:0007669"/>
    <property type="project" value="InterPro"/>
</dbReference>
<proteinExistence type="inferred from homology"/>
<evidence type="ECO:0000256" key="2">
    <source>
        <dbReference type="ARBA" id="ARBA00005985"/>
    </source>
</evidence>
<dbReference type="GO" id="GO:0006784">
    <property type="term" value="P:heme A biosynthetic process"/>
    <property type="evidence" value="ECO:0007669"/>
    <property type="project" value="TreeGrafter"/>
</dbReference>
<accession>A0A0L0G4N5</accession>
<name>A0A0L0G4N5_9EUKA</name>
<keyword evidence="5 12" id="KW-0812">Transmembrane</keyword>
<keyword evidence="8" id="KW-0496">Mitochondrion</keyword>
<dbReference type="EMBL" id="KQ241804">
    <property type="protein sequence ID" value="KNC83864.1"/>
    <property type="molecule type" value="Genomic_DNA"/>
</dbReference>
<comment type="subcellular location">
    <subcellularLocation>
        <location evidence="1">Mitochondrion membrane</location>
        <topology evidence="1">Multi-pass membrane protein</topology>
    </subcellularLocation>
</comment>
<dbReference type="GO" id="GO:0031966">
    <property type="term" value="C:mitochondrial membrane"/>
    <property type="evidence" value="ECO:0007669"/>
    <property type="project" value="UniProtKB-SubCell"/>
</dbReference>
<feature type="transmembrane region" description="Helical" evidence="12">
    <location>
        <begin position="408"/>
        <end position="428"/>
    </location>
</feature>
<evidence type="ECO:0000256" key="8">
    <source>
        <dbReference type="ARBA" id="ARBA00023128"/>
    </source>
</evidence>
<dbReference type="InterPro" id="IPR000537">
    <property type="entry name" value="UbiA_prenyltransferase"/>
</dbReference>
<evidence type="ECO:0000256" key="11">
    <source>
        <dbReference type="ARBA" id="ARBA00030253"/>
    </source>
</evidence>
<dbReference type="Proteomes" id="UP000054560">
    <property type="component" value="Unassembled WGS sequence"/>
</dbReference>
<feature type="transmembrane region" description="Helical" evidence="12">
    <location>
        <begin position="257"/>
        <end position="275"/>
    </location>
</feature>
<dbReference type="Pfam" id="PF01040">
    <property type="entry name" value="UbiA"/>
    <property type="match status" value="1"/>
</dbReference>
<dbReference type="eggNOG" id="KOG1380">
    <property type="taxonomic scope" value="Eukaryota"/>
</dbReference>
<dbReference type="InterPro" id="IPR006369">
    <property type="entry name" value="Protohaem_IX_farnesylTrfase"/>
</dbReference>
<feature type="transmembrane region" description="Helical" evidence="12">
    <location>
        <begin position="190"/>
        <end position="210"/>
    </location>
</feature>
<organism evidence="13 14">
    <name type="scientific">Sphaeroforma arctica JP610</name>
    <dbReference type="NCBI Taxonomy" id="667725"/>
    <lineage>
        <taxon>Eukaryota</taxon>
        <taxon>Ichthyosporea</taxon>
        <taxon>Ichthyophonida</taxon>
        <taxon>Sphaeroforma</taxon>
    </lineage>
</organism>
<keyword evidence="6" id="KW-0809">Transit peptide</keyword>